<name>A0A1V5ZK37_9BACT</name>
<comment type="caution">
    <text evidence="1">The sequence shown here is derived from an EMBL/GenBank/DDBJ whole genome shotgun (WGS) entry which is preliminary data.</text>
</comment>
<dbReference type="AlphaFoldDB" id="A0A1V5ZK37"/>
<proteinExistence type="predicted"/>
<dbReference type="EMBL" id="MWDB01000048">
    <property type="protein sequence ID" value="OQB40324.1"/>
    <property type="molecule type" value="Genomic_DNA"/>
</dbReference>
<protein>
    <submittedName>
        <fullName evidence="1">Uncharacterized protein</fullName>
    </submittedName>
</protein>
<sequence length="89" mass="10518">MIICEGCGSVIEKSFYPYCGRPRPKKLFADEFGIFDENDNERPRPIKIKPGQSQESFLEECVERWADLQKLKREMKPIKIKKNQKKQNI</sequence>
<gene>
    <name evidence="1" type="ORF">BWY04_01376</name>
</gene>
<reference evidence="1" key="1">
    <citation type="submission" date="2017-02" db="EMBL/GenBank/DDBJ databases">
        <title>Delving into the versatile metabolic prowess of the omnipresent phylum Bacteroidetes.</title>
        <authorList>
            <person name="Nobu M.K."/>
            <person name="Mei R."/>
            <person name="Narihiro T."/>
            <person name="Kuroda K."/>
            <person name="Liu W.-T."/>
        </authorList>
    </citation>
    <scope>NUCLEOTIDE SEQUENCE</scope>
    <source>
        <strain evidence="1">ADurb.Bin160</strain>
    </source>
</reference>
<accession>A0A1V5ZK37</accession>
<evidence type="ECO:0000313" key="1">
    <source>
        <dbReference type="EMBL" id="OQB40324.1"/>
    </source>
</evidence>
<organism evidence="1">
    <name type="scientific">candidate division CPR1 bacterium ADurb.Bin160</name>
    <dbReference type="NCBI Taxonomy" id="1852826"/>
    <lineage>
        <taxon>Bacteria</taxon>
        <taxon>candidate division CPR1</taxon>
    </lineage>
</organism>
<dbReference type="Proteomes" id="UP000485621">
    <property type="component" value="Unassembled WGS sequence"/>
</dbReference>